<dbReference type="OMA" id="NSAWGHA"/>
<dbReference type="FunFam" id="2.60.40.4060:FF:000003">
    <property type="entry name" value="Ferric chelate reductase 1"/>
    <property type="match status" value="1"/>
</dbReference>
<protein>
    <submittedName>
        <fullName evidence="3">Ferric-chelate reductase 1</fullName>
    </submittedName>
</protein>
<gene>
    <name evidence="3" type="primary">LOC108714422</name>
</gene>
<dbReference type="PANTHER" id="PTHR45828">
    <property type="entry name" value="CYTOCHROME B561/FERRIC REDUCTASE TRANSMEMBRANE"/>
    <property type="match status" value="1"/>
</dbReference>
<dbReference type="InterPro" id="IPR051237">
    <property type="entry name" value="Ferric-chelate_Red/DefProt"/>
</dbReference>
<comment type="similarity">
    <text evidence="1">Belongs to the FRRS1 family.</text>
</comment>
<dbReference type="PANTHER" id="PTHR45828:SF46">
    <property type="entry name" value="FERRIC-CHELATE REDUCTASE 1 ISOFORM X1"/>
    <property type="match status" value="1"/>
</dbReference>
<dbReference type="InterPro" id="IPR002861">
    <property type="entry name" value="Reeler_dom"/>
</dbReference>
<dbReference type="RefSeq" id="XP_018114125.1">
    <property type="nucleotide sequence ID" value="XM_018258636.2"/>
</dbReference>
<evidence type="ECO:0000313" key="2">
    <source>
        <dbReference type="Proteomes" id="UP000186698"/>
    </source>
</evidence>
<proteinExistence type="inferred from homology"/>
<dbReference type="InterPro" id="IPR042307">
    <property type="entry name" value="Reeler_sf"/>
</dbReference>
<dbReference type="OrthoDB" id="2419613at2759"/>
<organism evidence="2 3">
    <name type="scientific">Xenopus laevis</name>
    <name type="common">African clawed frog</name>
    <dbReference type="NCBI Taxonomy" id="8355"/>
    <lineage>
        <taxon>Eukaryota</taxon>
        <taxon>Metazoa</taxon>
        <taxon>Chordata</taxon>
        <taxon>Craniata</taxon>
        <taxon>Vertebrata</taxon>
        <taxon>Euteleostomi</taxon>
        <taxon>Amphibia</taxon>
        <taxon>Batrachia</taxon>
        <taxon>Anura</taxon>
        <taxon>Pipoidea</taxon>
        <taxon>Pipidae</taxon>
        <taxon>Xenopodinae</taxon>
        <taxon>Xenopus</taxon>
        <taxon>Xenopus</taxon>
    </lineage>
</organism>
<evidence type="ECO:0000256" key="1">
    <source>
        <dbReference type="ARBA" id="ARBA00009195"/>
    </source>
</evidence>
<dbReference type="Gene3D" id="2.60.40.4060">
    <property type="entry name" value="Reeler domain"/>
    <property type="match status" value="1"/>
</dbReference>
<evidence type="ECO:0000313" key="3">
    <source>
        <dbReference type="RefSeq" id="XP_018114125.1"/>
    </source>
</evidence>
<reference evidence="3" key="1">
    <citation type="submission" date="2025-08" db="UniProtKB">
        <authorList>
            <consortium name="RefSeq"/>
        </authorList>
    </citation>
    <scope>IDENTIFICATION</scope>
    <source>
        <strain evidence="3">J_2021</strain>
        <tissue evidence="3">Erythrocytes</tissue>
    </source>
</reference>
<dbReference type="STRING" id="8355.A0A1L8GN36"/>
<sequence>MDSALEITVLLLTICSLHVAAYPNGKVEVACSTMEPNHGTSAQTSPSPYSLNVSNTTYGDGENITVTLSNTSVVPPFEGFLIQARAVGGNTPLGTFKVSDNVTQTLKCGTANSAVSHTSNNEKTLIQVTWTGPNIRSSAYEIRATVVQNTTIYWVNVRSSKITYTGSGGFRLLAPALNQLLLSTSALILALLAV</sequence>
<dbReference type="Bgee" id="108714422">
    <property type="expression patterns" value="Expressed in spleen and 6 other cell types or tissues"/>
</dbReference>
<name>A0A1L8GN36_XENLA</name>
<dbReference type="PaxDb" id="8355-A0A1L8GN36"/>
<dbReference type="GO" id="GO:0016020">
    <property type="term" value="C:membrane"/>
    <property type="evidence" value="ECO:0000318"/>
    <property type="project" value="GO_Central"/>
</dbReference>
<keyword evidence="2" id="KW-1185">Reference proteome</keyword>
<dbReference type="PROSITE" id="PS51019">
    <property type="entry name" value="REELIN"/>
    <property type="match status" value="1"/>
</dbReference>
<dbReference type="GeneID" id="108714422"/>
<accession>A0A1L8GN36</accession>
<dbReference type="AlphaFoldDB" id="A0A1L8GN36"/>
<dbReference type="KEGG" id="xla:108714422"/>
<dbReference type="CDD" id="cd08544">
    <property type="entry name" value="Reeler"/>
    <property type="match status" value="1"/>
</dbReference>
<dbReference type="Pfam" id="PF02014">
    <property type="entry name" value="Reeler"/>
    <property type="match status" value="1"/>
</dbReference>
<dbReference type="Proteomes" id="UP000186698">
    <property type="component" value="Chromosome 4L"/>
</dbReference>